<dbReference type="Pfam" id="PF12697">
    <property type="entry name" value="Abhydrolase_6"/>
    <property type="match status" value="1"/>
</dbReference>
<dbReference type="SUPFAM" id="SSF53474">
    <property type="entry name" value="alpha/beta-Hydrolases"/>
    <property type="match status" value="1"/>
</dbReference>
<dbReference type="InterPro" id="IPR029058">
    <property type="entry name" value="AB_hydrolase_fold"/>
</dbReference>
<dbReference type="GO" id="GO:0016787">
    <property type="term" value="F:hydrolase activity"/>
    <property type="evidence" value="ECO:0007669"/>
    <property type="project" value="UniProtKB-KW"/>
</dbReference>
<sequence>MTIWYEEAGSGDPVVLLASSAADAGMWDGQWEALAGRFRVIRADYRGFGRTPYEAAEPYSDAGDVREVLRLLGVRRAALVGSSYGCRVALRLSSLADRLVLLNPGSDLPATPDLKEFGAEENRLLEAGDVAAAAELNARTWLGPEADAATRERLVAMQAHAFAMQLAADPEPSQFAPDYTLAAVEAPALVVGGAHDLPYFQRSARHVAAGLPRAELLELGWAGHLPALERPREIAALLLDYL</sequence>
<evidence type="ECO:0000313" key="3">
    <source>
        <dbReference type="EMBL" id="GGO78328.1"/>
    </source>
</evidence>
<proteinExistence type="predicted"/>
<feature type="domain" description="AB hydrolase-1" evidence="2">
    <location>
        <begin position="14"/>
        <end position="236"/>
    </location>
</feature>
<evidence type="ECO:0000259" key="2">
    <source>
        <dbReference type="Pfam" id="PF12697"/>
    </source>
</evidence>
<dbReference type="Proteomes" id="UP000646523">
    <property type="component" value="Unassembled WGS sequence"/>
</dbReference>
<dbReference type="PANTHER" id="PTHR43798">
    <property type="entry name" value="MONOACYLGLYCEROL LIPASE"/>
    <property type="match status" value="1"/>
</dbReference>
<evidence type="ECO:0000313" key="4">
    <source>
        <dbReference type="Proteomes" id="UP000646523"/>
    </source>
</evidence>
<dbReference type="EMBL" id="BMNH01000025">
    <property type="protein sequence ID" value="GGO78328.1"/>
    <property type="molecule type" value="Genomic_DNA"/>
</dbReference>
<reference evidence="3" key="2">
    <citation type="submission" date="2020-09" db="EMBL/GenBank/DDBJ databases">
        <authorList>
            <person name="Sun Q."/>
            <person name="Zhou Y."/>
        </authorList>
    </citation>
    <scope>NUCLEOTIDE SEQUENCE</scope>
    <source>
        <strain evidence="3">CGMCC 4.7368</strain>
    </source>
</reference>
<dbReference type="PANTHER" id="PTHR43798:SF31">
    <property type="entry name" value="AB HYDROLASE SUPERFAMILY PROTEIN YCLE"/>
    <property type="match status" value="1"/>
</dbReference>
<dbReference type="AlphaFoldDB" id="A0A917Z9R3"/>
<dbReference type="InterPro" id="IPR000073">
    <property type="entry name" value="AB_hydrolase_1"/>
</dbReference>
<keyword evidence="4" id="KW-1185">Reference proteome</keyword>
<protein>
    <submittedName>
        <fullName evidence="3">Hydrolase</fullName>
    </submittedName>
</protein>
<dbReference type="Gene3D" id="3.40.50.1820">
    <property type="entry name" value="alpha/beta hydrolase"/>
    <property type="match status" value="1"/>
</dbReference>
<gene>
    <name evidence="3" type="ORF">GCM10012289_60050</name>
</gene>
<dbReference type="InterPro" id="IPR050266">
    <property type="entry name" value="AB_hydrolase_sf"/>
</dbReference>
<organism evidence="3 4">
    <name type="scientific">Nonomuraea cavernae</name>
    <dbReference type="NCBI Taxonomy" id="2045107"/>
    <lineage>
        <taxon>Bacteria</taxon>
        <taxon>Bacillati</taxon>
        <taxon>Actinomycetota</taxon>
        <taxon>Actinomycetes</taxon>
        <taxon>Streptosporangiales</taxon>
        <taxon>Streptosporangiaceae</taxon>
        <taxon>Nonomuraea</taxon>
    </lineage>
</organism>
<dbReference type="GO" id="GO:0016020">
    <property type="term" value="C:membrane"/>
    <property type="evidence" value="ECO:0007669"/>
    <property type="project" value="TreeGrafter"/>
</dbReference>
<reference evidence="3" key="1">
    <citation type="journal article" date="2014" name="Int. J. Syst. Evol. Microbiol.">
        <title>Complete genome sequence of Corynebacterium casei LMG S-19264T (=DSM 44701T), isolated from a smear-ripened cheese.</title>
        <authorList>
            <consortium name="US DOE Joint Genome Institute (JGI-PGF)"/>
            <person name="Walter F."/>
            <person name="Albersmeier A."/>
            <person name="Kalinowski J."/>
            <person name="Ruckert C."/>
        </authorList>
    </citation>
    <scope>NUCLEOTIDE SEQUENCE</scope>
    <source>
        <strain evidence="3">CGMCC 4.7368</strain>
    </source>
</reference>
<comment type="caution">
    <text evidence="3">The sequence shown here is derived from an EMBL/GenBank/DDBJ whole genome shotgun (WGS) entry which is preliminary data.</text>
</comment>
<keyword evidence="1 3" id="KW-0378">Hydrolase</keyword>
<name>A0A917Z9R3_9ACTN</name>
<accession>A0A917Z9R3</accession>
<evidence type="ECO:0000256" key="1">
    <source>
        <dbReference type="ARBA" id="ARBA00022801"/>
    </source>
</evidence>
<dbReference type="RefSeq" id="WP_189127565.1">
    <property type="nucleotide sequence ID" value="NZ_BMNH01000025.1"/>
</dbReference>